<feature type="compositionally biased region" description="Basic residues" evidence="2">
    <location>
        <begin position="1"/>
        <end position="10"/>
    </location>
</feature>
<evidence type="ECO:0008006" key="5">
    <source>
        <dbReference type="Google" id="ProtNLM"/>
    </source>
</evidence>
<dbReference type="InterPro" id="IPR003750">
    <property type="entry name" value="Put_MeTrfase-C9orf114-like"/>
</dbReference>
<evidence type="ECO:0000313" key="4">
    <source>
        <dbReference type="Proteomes" id="UP001161757"/>
    </source>
</evidence>
<dbReference type="Gene3D" id="3.40.1280.10">
    <property type="match status" value="2"/>
</dbReference>
<dbReference type="SUPFAM" id="SSF50249">
    <property type="entry name" value="Nucleic acid-binding proteins"/>
    <property type="match status" value="1"/>
</dbReference>
<dbReference type="PANTHER" id="PTHR12150">
    <property type="entry name" value="CLASS IV SAM-BINDING METHYLTRANSFERASE-RELATED"/>
    <property type="match status" value="1"/>
</dbReference>
<dbReference type="PANTHER" id="PTHR12150:SF13">
    <property type="entry name" value="METHYLTRANSFERASE C9ORF114-RELATED"/>
    <property type="match status" value="1"/>
</dbReference>
<sequence length="374" mass="40941">MMAKEKKRKRESGSSKSTTTNTNGGPSSRPDYEEADVDTSKPTAVFQPTGGRSFTLSVALPGSIIANAKSHEQKTYLAGQIARALAVFCVDEIVIFDDESPDVQRRRPAIAEHDYTAFSHPDHFLAHLLSYLETPPHLRKTLFPMHPNLRTAGTLPSLDMPHHLRANEWCEYREGVSLGPTSSPRGTSTATLVDVGLSEPREIPDSDIPRGTRVTVELEEPPSKLATAVSPDTPREAKGYYWGYAVRQCSSLSNVFTECPFDGGYDISIGTSERGVPLSEVFARPEFADADSKPLPFQHVLIVFGGVAGLETAAKNDPQLQEMGITPKNVKDLFDYWVNVLPGQGSRTIRTEEAVWLGLMGLRGGLMEKLGKKS</sequence>
<dbReference type="InterPro" id="IPR029026">
    <property type="entry name" value="tRNA_m1G_MTases_N"/>
</dbReference>
<reference evidence="3" key="1">
    <citation type="submission" date="2023-01" db="EMBL/GenBank/DDBJ databases">
        <title>Exophiala dermititidis isolated from Cystic Fibrosis Patient.</title>
        <authorList>
            <person name="Kurbessoian T."/>
            <person name="Crocker A."/>
            <person name="Murante D."/>
            <person name="Hogan D.A."/>
            <person name="Stajich J.E."/>
        </authorList>
    </citation>
    <scope>NUCLEOTIDE SEQUENCE</scope>
    <source>
        <strain evidence="3">Ex8</strain>
    </source>
</reference>
<dbReference type="InterPro" id="IPR029028">
    <property type="entry name" value="Alpha/beta_knot_MTases"/>
</dbReference>
<evidence type="ECO:0000313" key="3">
    <source>
        <dbReference type="EMBL" id="KAJ8991641.1"/>
    </source>
</evidence>
<dbReference type="InterPro" id="IPR012340">
    <property type="entry name" value="NA-bd_OB-fold"/>
</dbReference>
<dbReference type="AlphaFoldDB" id="A0AAN6EU13"/>
<dbReference type="Proteomes" id="UP001161757">
    <property type="component" value="Unassembled WGS sequence"/>
</dbReference>
<dbReference type="SUPFAM" id="SSF75217">
    <property type="entry name" value="alpha/beta knot"/>
    <property type="match status" value="1"/>
</dbReference>
<dbReference type="CDD" id="cd18086">
    <property type="entry name" value="HsC9orf114-like"/>
    <property type="match status" value="1"/>
</dbReference>
<dbReference type="EMBL" id="JAJGCB010000007">
    <property type="protein sequence ID" value="KAJ8991641.1"/>
    <property type="molecule type" value="Genomic_DNA"/>
</dbReference>
<name>A0AAN6EU13_EXODE</name>
<gene>
    <name evidence="3" type="ORF">HRR80_004264</name>
</gene>
<evidence type="ECO:0000256" key="2">
    <source>
        <dbReference type="SAM" id="MobiDB-lite"/>
    </source>
</evidence>
<proteinExistence type="inferred from homology"/>
<protein>
    <recommendedName>
        <fullName evidence="5">DUF171-domain-containing protein</fullName>
    </recommendedName>
</protein>
<feature type="compositionally biased region" description="Low complexity" evidence="2">
    <location>
        <begin position="14"/>
        <end position="28"/>
    </location>
</feature>
<comment type="caution">
    <text evidence="3">The sequence shown here is derived from an EMBL/GenBank/DDBJ whole genome shotgun (WGS) entry which is preliminary data.</text>
</comment>
<accession>A0AAN6EU13</accession>
<comment type="similarity">
    <text evidence="1">Belongs to the class IV-like SAM-binding methyltransferase superfamily.</text>
</comment>
<evidence type="ECO:0000256" key="1">
    <source>
        <dbReference type="ARBA" id="ARBA00009841"/>
    </source>
</evidence>
<dbReference type="Pfam" id="PF02598">
    <property type="entry name" value="Methyltrn_RNA_3"/>
    <property type="match status" value="1"/>
</dbReference>
<feature type="region of interest" description="Disordered" evidence="2">
    <location>
        <begin position="1"/>
        <end position="48"/>
    </location>
</feature>
<organism evidence="3 4">
    <name type="scientific">Exophiala dermatitidis</name>
    <name type="common">Black yeast-like fungus</name>
    <name type="synonym">Wangiella dermatitidis</name>
    <dbReference type="NCBI Taxonomy" id="5970"/>
    <lineage>
        <taxon>Eukaryota</taxon>
        <taxon>Fungi</taxon>
        <taxon>Dikarya</taxon>
        <taxon>Ascomycota</taxon>
        <taxon>Pezizomycotina</taxon>
        <taxon>Eurotiomycetes</taxon>
        <taxon>Chaetothyriomycetidae</taxon>
        <taxon>Chaetothyriales</taxon>
        <taxon>Herpotrichiellaceae</taxon>
        <taxon>Exophiala</taxon>
    </lineage>
</organism>